<dbReference type="EC" id="2.7.11.1" evidence="3"/>
<dbReference type="GO" id="GO:0106310">
    <property type="term" value="F:protein serine kinase activity"/>
    <property type="evidence" value="ECO:0007669"/>
    <property type="project" value="RHEA"/>
</dbReference>
<evidence type="ECO:0000256" key="6">
    <source>
        <dbReference type="ARBA" id="ARBA00022723"/>
    </source>
</evidence>
<dbReference type="GeneID" id="11972483"/>
<dbReference type="PANTHER" id="PTHR45852">
    <property type="entry name" value="SER/THR-PROTEIN KINASE RIO2"/>
    <property type="match status" value="1"/>
</dbReference>
<dbReference type="Pfam" id="PF01163">
    <property type="entry name" value="RIO1"/>
    <property type="match status" value="1"/>
</dbReference>
<dbReference type="CDD" id="cd05144">
    <property type="entry name" value="RIO2_C"/>
    <property type="match status" value="1"/>
</dbReference>
<dbReference type="STRING" id="1041930.Mtc_2311"/>
<dbReference type="GO" id="GO:0046872">
    <property type="term" value="F:metal ion binding"/>
    <property type="evidence" value="ECO:0007669"/>
    <property type="project" value="UniProtKB-KW"/>
</dbReference>
<dbReference type="AlphaFoldDB" id="H8I4V0"/>
<dbReference type="PANTHER" id="PTHR45852:SF1">
    <property type="entry name" value="SERINE_THREONINE-PROTEIN KINASE RIO2"/>
    <property type="match status" value="1"/>
</dbReference>
<dbReference type="Gene3D" id="3.30.200.20">
    <property type="entry name" value="Phosphorylase Kinase, domain 1"/>
    <property type="match status" value="1"/>
</dbReference>
<gene>
    <name evidence="14" type="ordered locus">Mtc_2311</name>
</gene>
<dbReference type="KEGG" id="mez:Mtc_2311"/>
<evidence type="ECO:0000313" key="15">
    <source>
        <dbReference type="Proteomes" id="UP000005233"/>
    </source>
</evidence>
<evidence type="ECO:0000256" key="12">
    <source>
        <dbReference type="ARBA" id="ARBA00048679"/>
    </source>
</evidence>
<keyword evidence="5 14" id="KW-0808">Transferase</keyword>
<dbReference type="InterPro" id="IPR015285">
    <property type="entry name" value="RIO2_wHTH_N"/>
</dbReference>
<dbReference type="OrthoDB" id="50101at2157"/>
<keyword evidence="8 14" id="KW-0418">Kinase</keyword>
<evidence type="ECO:0000256" key="10">
    <source>
        <dbReference type="ARBA" id="ARBA00022842"/>
    </source>
</evidence>
<dbReference type="InterPro" id="IPR018934">
    <property type="entry name" value="RIO_dom"/>
</dbReference>
<dbReference type="SMART" id="SM00090">
    <property type="entry name" value="RIO"/>
    <property type="match status" value="1"/>
</dbReference>
<sequence length="289" mass="32488">MIDHAVVFKSLVPDELKILRAIENGMKSHEWVAVEDIAAYTGLSEKEVEYRLSNLTNLDLAERFSGHYVGYQLKYNGYDILAISAFVRRDTIHSLGGLIGVGKESVVIAAMGNGDVHLAVKFHREGRLAFKQVKRKREHLLGLPKVSWLYASALAAKREFKALKDLYPAVSVPQPIDCNRHAIVMGVAEGHELSRVKLVEPEWYLDFIVDQLAQAYRMGYVHGDFSEYNVVVSESGVTIIDWPQAVATSSKAADELLARDVNNILTYFSRKYRIKRNPKEVLEKIKSGA</sequence>
<keyword evidence="6" id="KW-0479">Metal-binding</keyword>
<protein>
    <recommendedName>
        <fullName evidence="3">non-specific serine/threonine protein kinase</fullName>
        <ecNumber evidence="3">2.7.11.1</ecNumber>
    </recommendedName>
</protein>
<evidence type="ECO:0000256" key="11">
    <source>
        <dbReference type="ARBA" id="ARBA00047899"/>
    </source>
</evidence>
<dbReference type="HOGENOM" id="CLU_018693_1_0_2"/>
<evidence type="ECO:0000313" key="14">
    <source>
        <dbReference type="EMBL" id="AFD01044.1"/>
    </source>
</evidence>
<keyword evidence="9" id="KW-0067">ATP-binding</keyword>
<organism evidence="14 15">
    <name type="scientific">Methanocella conradii (strain DSM 24694 / JCM 17849 / CGMCC 1.5162 / HZ254)</name>
    <dbReference type="NCBI Taxonomy" id="1041930"/>
    <lineage>
        <taxon>Archaea</taxon>
        <taxon>Methanobacteriati</taxon>
        <taxon>Methanobacteriota</taxon>
        <taxon>Stenosarchaea group</taxon>
        <taxon>Methanomicrobia</taxon>
        <taxon>Methanocellales</taxon>
        <taxon>Methanocellaceae</taxon>
        <taxon>Methanocella</taxon>
    </lineage>
</organism>
<dbReference type="FunFam" id="3.30.200.20:FF:000052">
    <property type="entry name" value="Serine/threonine-protein kinase RIO2"/>
    <property type="match status" value="1"/>
</dbReference>
<dbReference type="InterPro" id="IPR030484">
    <property type="entry name" value="Rio2"/>
</dbReference>
<dbReference type="SUPFAM" id="SSF46785">
    <property type="entry name" value="Winged helix' DNA-binding domain"/>
    <property type="match status" value="1"/>
</dbReference>
<dbReference type="InterPro" id="IPR000687">
    <property type="entry name" value="RIO_kinase"/>
</dbReference>
<dbReference type="eggNOG" id="arCOG01181">
    <property type="taxonomic scope" value="Archaea"/>
</dbReference>
<dbReference type="Pfam" id="PF09202">
    <property type="entry name" value="Rio2_N"/>
    <property type="match status" value="1"/>
</dbReference>
<dbReference type="Proteomes" id="UP000005233">
    <property type="component" value="Chromosome"/>
</dbReference>
<comment type="similarity">
    <text evidence="2">Belongs to the protein kinase superfamily. RIO-type Ser/Thr kinase family.</text>
</comment>
<dbReference type="FunFam" id="1.10.10.10:FF:000647">
    <property type="entry name" value="Serine/threonine protein kinase"/>
    <property type="match status" value="1"/>
</dbReference>
<keyword evidence="10" id="KW-0460">Magnesium</keyword>
<dbReference type="RefSeq" id="WP_014406875.1">
    <property type="nucleotide sequence ID" value="NC_017034.1"/>
</dbReference>
<evidence type="ECO:0000256" key="8">
    <source>
        <dbReference type="ARBA" id="ARBA00022777"/>
    </source>
</evidence>
<dbReference type="GO" id="GO:0030688">
    <property type="term" value="C:preribosome, small subunit precursor"/>
    <property type="evidence" value="ECO:0007669"/>
    <property type="project" value="TreeGrafter"/>
</dbReference>
<comment type="catalytic activity">
    <reaction evidence="11">
        <text>L-threonyl-[protein] + ATP = O-phospho-L-threonyl-[protein] + ADP + H(+)</text>
        <dbReference type="Rhea" id="RHEA:46608"/>
        <dbReference type="Rhea" id="RHEA-COMP:11060"/>
        <dbReference type="Rhea" id="RHEA-COMP:11605"/>
        <dbReference type="ChEBI" id="CHEBI:15378"/>
        <dbReference type="ChEBI" id="CHEBI:30013"/>
        <dbReference type="ChEBI" id="CHEBI:30616"/>
        <dbReference type="ChEBI" id="CHEBI:61977"/>
        <dbReference type="ChEBI" id="CHEBI:456216"/>
        <dbReference type="EC" id="2.7.11.1"/>
    </reaction>
</comment>
<accession>H8I4V0</accession>
<dbReference type="Gene3D" id="1.10.10.10">
    <property type="entry name" value="Winged helix-like DNA-binding domain superfamily/Winged helix DNA-binding domain"/>
    <property type="match status" value="1"/>
</dbReference>
<dbReference type="GO" id="GO:0005524">
    <property type="term" value="F:ATP binding"/>
    <property type="evidence" value="ECO:0007669"/>
    <property type="project" value="UniProtKB-KW"/>
</dbReference>
<comment type="cofactor">
    <cofactor evidence="1">
        <name>Mg(2+)</name>
        <dbReference type="ChEBI" id="CHEBI:18420"/>
    </cofactor>
</comment>
<dbReference type="GO" id="GO:0030490">
    <property type="term" value="P:maturation of SSU-rRNA"/>
    <property type="evidence" value="ECO:0007669"/>
    <property type="project" value="TreeGrafter"/>
</dbReference>
<dbReference type="InterPro" id="IPR018935">
    <property type="entry name" value="RIO_kinase_CS"/>
</dbReference>
<dbReference type="InterPro" id="IPR036388">
    <property type="entry name" value="WH-like_DNA-bd_sf"/>
</dbReference>
<dbReference type="SUPFAM" id="SSF56112">
    <property type="entry name" value="Protein kinase-like (PK-like)"/>
    <property type="match status" value="1"/>
</dbReference>
<proteinExistence type="inferred from homology"/>
<dbReference type="GO" id="GO:0005829">
    <property type="term" value="C:cytosol"/>
    <property type="evidence" value="ECO:0007669"/>
    <property type="project" value="TreeGrafter"/>
</dbReference>
<evidence type="ECO:0000256" key="9">
    <source>
        <dbReference type="ARBA" id="ARBA00022840"/>
    </source>
</evidence>
<reference evidence="14 15" key="1">
    <citation type="journal article" date="2012" name="J. Bacteriol.">
        <title>Complete genome sequence of a thermophilic methanogen, Methanocella conradii HZ254, isolated from Chinese rice field soil.</title>
        <authorList>
            <person name="Lu Z."/>
            <person name="Lu Y."/>
        </authorList>
    </citation>
    <scope>NUCLEOTIDE SEQUENCE [LARGE SCALE GENOMIC DNA]</scope>
    <source>
        <strain evidence="15">DSM 24694 / JCM 17849 / CGMCC 1.5162 / HZ254</strain>
    </source>
</reference>
<evidence type="ECO:0000256" key="5">
    <source>
        <dbReference type="ARBA" id="ARBA00022679"/>
    </source>
</evidence>
<evidence type="ECO:0000259" key="13">
    <source>
        <dbReference type="SMART" id="SM00090"/>
    </source>
</evidence>
<dbReference type="InterPro" id="IPR011009">
    <property type="entry name" value="Kinase-like_dom_sf"/>
</dbReference>
<keyword evidence="7" id="KW-0547">Nucleotide-binding</keyword>
<evidence type="ECO:0000256" key="1">
    <source>
        <dbReference type="ARBA" id="ARBA00001946"/>
    </source>
</evidence>
<dbReference type="InterPro" id="IPR036390">
    <property type="entry name" value="WH_DNA-bd_sf"/>
</dbReference>
<evidence type="ECO:0000256" key="2">
    <source>
        <dbReference type="ARBA" id="ARBA00009196"/>
    </source>
</evidence>
<feature type="domain" description="RIO kinase" evidence="13">
    <location>
        <begin position="64"/>
        <end position="287"/>
    </location>
</feature>
<dbReference type="Gene3D" id="1.10.510.10">
    <property type="entry name" value="Transferase(Phosphotransferase) domain 1"/>
    <property type="match status" value="1"/>
</dbReference>
<keyword evidence="4 14" id="KW-0723">Serine/threonine-protein kinase</keyword>
<dbReference type="EMBL" id="CP003243">
    <property type="protein sequence ID" value="AFD01044.1"/>
    <property type="molecule type" value="Genomic_DNA"/>
</dbReference>
<dbReference type="GO" id="GO:0004674">
    <property type="term" value="F:protein serine/threonine kinase activity"/>
    <property type="evidence" value="ECO:0007669"/>
    <property type="project" value="UniProtKB-KW"/>
</dbReference>
<evidence type="ECO:0000256" key="7">
    <source>
        <dbReference type="ARBA" id="ARBA00022741"/>
    </source>
</evidence>
<name>H8I4V0_METCZ</name>
<evidence type="ECO:0000256" key="3">
    <source>
        <dbReference type="ARBA" id="ARBA00012513"/>
    </source>
</evidence>
<dbReference type="PROSITE" id="PS01245">
    <property type="entry name" value="RIO1"/>
    <property type="match status" value="1"/>
</dbReference>
<keyword evidence="15" id="KW-1185">Reference proteome</keyword>
<evidence type="ECO:0000256" key="4">
    <source>
        <dbReference type="ARBA" id="ARBA00022527"/>
    </source>
</evidence>
<comment type="catalytic activity">
    <reaction evidence="12">
        <text>L-seryl-[protein] + ATP = O-phospho-L-seryl-[protein] + ADP + H(+)</text>
        <dbReference type="Rhea" id="RHEA:17989"/>
        <dbReference type="Rhea" id="RHEA-COMP:9863"/>
        <dbReference type="Rhea" id="RHEA-COMP:11604"/>
        <dbReference type="ChEBI" id="CHEBI:15378"/>
        <dbReference type="ChEBI" id="CHEBI:29999"/>
        <dbReference type="ChEBI" id="CHEBI:30616"/>
        <dbReference type="ChEBI" id="CHEBI:83421"/>
        <dbReference type="ChEBI" id="CHEBI:456216"/>
        <dbReference type="EC" id="2.7.11.1"/>
    </reaction>
</comment>